<dbReference type="InterPro" id="IPR036508">
    <property type="entry name" value="Chitin-bd_dom_sf"/>
</dbReference>
<gene>
    <name evidence="4" type="ORF">BV898_04477</name>
</gene>
<feature type="compositionally biased region" description="Low complexity" evidence="1">
    <location>
        <begin position="72"/>
        <end position="81"/>
    </location>
</feature>
<feature type="region of interest" description="Disordered" evidence="1">
    <location>
        <begin position="179"/>
        <end position="205"/>
    </location>
</feature>
<evidence type="ECO:0000313" key="4">
    <source>
        <dbReference type="EMBL" id="OQV21575.1"/>
    </source>
</evidence>
<evidence type="ECO:0000313" key="5">
    <source>
        <dbReference type="Proteomes" id="UP000192578"/>
    </source>
</evidence>
<dbReference type="Gene3D" id="2.170.140.10">
    <property type="entry name" value="Chitin binding domain"/>
    <property type="match status" value="1"/>
</dbReference>
<dbReference type="AlphaFoldDB" id="A0A1W0X263"/>
<feature type="domain" description="Chitin-binding type-2" evidence="3">
    <location>
        <begin position="110"/>
        <end position="170"/>
    </location>
</feature>
<dbReference type="EMBL" id="MTYJ01000022">
    <property type="protein sequence ID" value="OQV21575.1"/>
    <property type="molecule type" value="Genomic_DNA"/>
</dbReference>
<sequence length="205" mass="22459">MTSFTVIVAVMAGLIALTQCANLRKSQQAAVAVVAQPEERADASSEDTDAVAAPENQDQTPVAAASEGNYGGSYSPPSYDSYNPGYNKQSYGYEKGPGYYGPEGYGDSYGFQCAGKKPAFYGDAAQDCKVFYICQSDGRTDTFRCPKWTRFNNYLGICDWHFKVDNSCNPLDTYENNYQPSYSPPSYSPPSYSPPSYSPPSYSKY</sequence>
<name>A0A1W0X263_HYPEX</name>
<feature type="compositionally biased region" description="Pro residues" evidence="1">
    <location>
        <begin position="182"/>
        <end position="198"/>
    </location>
</feature>
<evidence type="ECO:0000256" key="1">
    <source>
        <dbReference type="SAM" id="MobiDB-lite"/>
    </source>
</evidence>
<feature type="chain" id="PRO_5012574098" description="Chitin-binding type-2 domain-containing protein" evidence="2">
    <location>
        <begin position="21"/>
        <end position="205"/>
    </location>
</feature>
<dbReference type="OrthoDB" id="8197172at2759"/>
<dbReference type="GO" id="GO:0005576">
    <property type="term" value="C:extracellular region"/>
    <property type="evidence" value="ECO:0007669"/>
    <property type="project" value="InterPro"/>
</dbReference>
<keyword evidence="2" id="KW-0732">Signal</keyword>
<dbReference type="InterPro" id="IPR002557">
    <property type="entry name" value="Chitin-bd_dom"/>
</dbReference>
<keyword evidence="5" id="KW-1185">Reference proteome</keyword>
<dbReference type="Proteomes" id="UP000192578">
    <property type="component" value="Unassembled WGS sequence"/>
</dbReference>
<evidence type="ECO:0000256" key="2">
    <source>
        <dbReference type="SAM" id="SignalP"/>
    </source>
</evidence>
<dbReference type="GO" id="GO:0008061">
    <property type="term" value="F:chitin binding"/>
    <property type="evidence" value="ECO:0007669"/>
    <property type="project" value="InterPro"/>
</dbReference>
<protein>
    <recommendedName>
        <fullName evidence="3">Chitin-binding type-2 domain-containing protein</fullName>
    </recommendedName>
</protein>
<dbReference type="PROSITE" id="PS50940">
    <property type="entry name" value="CHIT_BIND_II"/>
    <property type="match status" value="1"/>
</dbReference>
<reference evidence="5" key="1">
    <citation type="submission" date="2017-01" db="EMBL/GenBank/DDBJ databases">
        <title>Comparative genomics of anhydrobiosis in the tardigrade Hypsibius dujardini.</title>
        <authorList>
            <person name="Yoshida Y."/>
            <person name="Koutsovoulos G."/>
            <person name="Laetsch D."/>
            <person name="Stevens L."/>
            <person name="Kumar S."/>
            <person name="Horikawa D."/>
            <person name="Ishino K."/>
            <person name="Komine S."/>
            <person name="Tomita M."/>
            <person name="Blaxter M."/>
            <person name="Arakawa K."/>
        </authorList>
    </citation>
    <scope>NUCLEOTIDE SEQUENCE [LARGE SCALE GENOMIC DNA]</scope>
    <source>
        <strain evidence="5">Z151</strain>
    </source>
</reference>
<feature type="region of interest" description="Disordered" evidence="1">
    <location>
        <begin position="40"/>
        <end position="81"/>
    </location>
</feature>
<evidence type="ECO:0000259" key="3">
    <source>
        <dbReference type="PROSITE" id="PS50940"/>
    </source>
</evidence>
<feature type="signal peptide" evidence="2">
    <location>
        <begin position="1"/>
        <end position="20"/>
    </location>
</feature>
<comment type="caution">
    <text evidence="4">The sequence shown here is derived from an EMBL/GenBank/DDBJ whole genome shotgun (WGS) entry which is preliminary data.</text>
</comment>
<proteinExistence type="predicted"/>
<dbReference type="Pfam" id="PF01607">
    <property type="entry name" value="CBM_14"/>
    <property type="match status" value="1"/>
</dbReference>
<organism evidence="4 5">
    <name type="scientific">Hypsibius exemplaris</name>
    <name type="common">Freshwater tardigrade</name>
    <dbReference type="NCBI Taxonomy" id="2072580"/>
    <lineage>
        <taxon>Eukaryota</taxon>
        <taxon>Metazoa</taxon>
        <taxon>Ecdysozoa</taxon>
        <taxon>Tardigrada</taxon>
        <taxon>Eutardigrada</taxon>
        <taxon>Parachela</taxon>
        <taxon>Hypsibioidea</taxon>
        <taxon>Hypsibiidae</taxon>
        <taxon>Hypsibius</taxon>
    </lineage>
</organism>
<accession>A0A1W0X263</accession>
<dbReference type="SUPFAM" id="SSF57625">
    <property type="entry name" value="Invertebrate chitin-binding proteins"/>
    <property type="match status" value="1"/>
</dbReference>